<evidence type="ECO:0000313" key="2">
    <source>
        <dbReference type="Proteomes" id="UP000799441"/>
    </source>
</evidence>
<reference evidence="1" key="1">
    <citation type="journal article" date="2020" name="Stud. Mycol.">
        <title>101 Dothideomycetes genomes: a test case for predicting lifestyles and emergence of pathogens.</title>
        <authorList>
            <person name="Haridas S."/>
            <person name="Albert R."/>
            <person name="Binder M."/>
            <person name="Bloem J."/>
            <person name="Labutti K."/>
            <person name="Salamov A."/>
            <person name="Andreopoulos B."/>
            <person name="Baker S."/>
            <person name="Barry K."/>
            <person name="Bills G."/>
            <person name="Bluhm B."/>
            <person name="Cannon C."/>
            <person name="Castanera R."/>
            <person name="Culley D."/>
            <person name="Daum C."/>
            <person name="Ezra D."/>
            <person name="Gonzalez J."/>
            <person name="Henrissat B."/>
            <person name="Kuo A."/>
            <person name="Liang C."/>
            <person name="Lipzen A."/>
            <person name="Lutzoni F."/>
            <person name="Magnuson J."/>
            <person name="Mondo S."/>
            <person name="Nolan M."/>
            <person name="Ohm R."/>
            <person name="Pangilinan J."/>
            <person name="Park H.-J."/>
            <person name="Ramirez L."/>
            <person name="Alfaro M."/>
            <person name="Sun H."/>
            <person name="Tritt A."/>
            <person name="Yoshinaga Y."/>
            <person name="Zwiers L.-H."/>
            <person name="Turgeon B."/>
            <person name="Goodwin S."/>
            <person name="Spatafora J."/>
            <person name="Crous P."/>
            <person name="Grigoriev I."/>
        </authorList>
    </citation>
    <scope>NUCLEOTIDE SEQUENCE</scope>
    <source>
        <strain evidence="1">CBS 116435</strain>
    </source>
</reference>
<gene>
    <name evidence="1" type="ORF">K431DRAFT_294323</name>
</gene>
<dbReference type="EMBL" id="MU003790">
    <property type="protein sequence ID" value="KAF2721517.1"/>
    <property type="molecule type" value="Genomic_DNA"/>
</dbReference>
<keyword evidence="2" id="KW-1185">Reference proteome</keyword>
<evidence type="ECO:0000313" key="1">
    <source>
        <dbReference type="EMBL" id="KAF2721517.1"/>
    </source>
</evidence>
<accession>A0A9P4Q6I3</accession>
<protein>
    <submittedName>
        <fullName evidence="1">Uncharacterized protein</fullName>
    </submittedName>
</protein>
<sequence>MSSRAIHFPGWVLGFFYWDESGEVNTRFANGLVNSGRPSTLELVQDDPIEDRLELAHDATQNAEDTGVQGHDRHGREIEDGTNTGFLSSIVQRLGCAGKRHLIAKKKPVDHETGRRAKWSYSSIQPTSGWFAFGPSETYEPITKEE</sequence>
<dbReference type="Proteomes" id="UP000799441">
    <property type="component" value="Unassembled WGS sequence"/>
</dbReference>
<dbReference type="AlphaFoldDB" id="A0A9P4Q6I3"/>
<comment type="caution">
    <text evidence="1">The sequence shown here is derived from an EMBL/GenBank/DDBJ whole genome shotgun (WGS) entry which is preliminary data.</text>
</comment>
<organism evidence="1 2">
    <name type="scientific">Polychaeton citri CBS 116435</name>
    <dbReference type="NCBI Taxonomy" id="1314669"/>
    <lineage>
        <taxon>Eukaryota</taxon>
        <taxon>Fungi</taxon>
        <taxon>Dikarya</taxon>
        <taxon>Ascomycota</taxon>
        <taxon>Pezizomycotina</taxon>
        <taxon>Dothideomycetes</taxon>
        <taxon>Dothideomycetidae</taxon>
        <taxon>Capnodiales</taxon>
        <taxon>Capnodiaceae</taxon>
        <taxon>Polychaeton</taxon>
    </lineage>
</organism>
<proteinExistence type="predicted"/>
<name>A0A9P4Q6I3_9PEZI</name>